<gene>
    <name evidence="2" type="ORF">FHS54_001918</name>
</gene>
<dbReference type="RefSeq" id="WP_167303530.1">
    <property type="nucleotide sequence ID" value="NZ_JAASQR010000002.1"/>
</dbReference>
<evidence type="ECO:0000259" key="1">
    <source>
        <dbReference type="Pfam" id="PF13400"/>
    </source>
</evidence>
<reference evidence="2 3" key="1">
    <citation type="submission" date="2020-03" db="EMBL/GenBank/DDBJ databases">
        <title>Genomic Encyclopedia of Type Strains, Phase IV (KMG-IV): sequencing the most valuable type-strain genomes for metagenomic binning, comparative biology and taxonomic classification.</title>
        <authorList>
            <person name="Goeker M."/>
        </authorList>
    </citation>
    <scope>NUCLEOTIDE SEQUENCE [LARGE SCALE GENOMIC DNA]</scope>
    <source>
        <strain evidence="2 3">DSM 21299</strain>
    </source>
</reference>
<proteinExistence type="predicted"/>
<comment type="caution">
    <text evidence="2">The sequence shown here is derived from an EMBL/GenBank/DDBJ whole genome shotgun (WGS) entry which is preliminary data.</text>
</comment>
<dbReference type="EMBL" id="JAASQR010000002">
    <property type="protein sequence ID" value="NIJ16952.1"/>
    <property type="molecule type" value="Genomic_DNA"/>
</dbReference>
<dbReference type="AlphaFoldDB" id="A0A846M4V9"/>
<sequence length="539" mass="55856">MTARRKSLTRSTSGAVAPTVALSLFGLIAAGGLAFDYARLASMDSELQSAADQAALAAATQLDGAGTAITRATSAAQTLIVNKTLFANDGSNSGRSVTVPTLIFYSAYNQDTDTGTTTTSPAAAKFVQVSVAPREAFFALTPVVQMFRSGQINASAVAGIGQAICKVPPVMICNPQEPCNNTTDPNYPFDANALVGKGLKLLTTGSGGPSECTGGSAWAPGNFGFLDTHSGETNPVLALKQAIGWNTPPGDCLPISGVDTQTGQVTPVRDAINTRFDIFDNGGPGGGACPSGGACQPSINSVKDLVRNSNANGQNSCGLGPNGWGEAASPYLPSSGTTQLTTAEIAATQTMGHPRDMCHAVSSSGTCAEGRIGDGNWDRNAYFAINYPGLNWQGEMTSAYGSTVVTRYQVYLWEIAHAGDVFTSPTGARTVGQSRVATGTKIDHNQPICGTGLQPSPTTVDRRRLSVAVVNCRANNVGGNSSGVPVRSWVDAFIVEPSANRTRTAQQDVYIEVIGETSVNTLGSTAGQVVQRQVPYLIR</sequence>
<keyword evidence="3" id="KW-1185">Reference proteome</keyword>
<dbReference type="Pfam" id="PF13400">
    <property type="entry name" value="Tad"/>
    <property type="match status" value="1"/>
</dbReference>
<name>A0A846M4V9_9SPHN</name>
<protein>
    <submittedName>
        <fullName evidence="2">Flp pilus assembly protein TadG</fullName>
    </submittedName>
</protein>
<evidence type="ECO:0000313" key="3">
    <source>
        <dbReference type="Proteomes" id="UP000576821"/>
    </source>
</evidence>
<accession>A0A846M4V9</accession>
<feature type="domain" description="Putative Flp pilus-assembly TadG-like N-terminal" evidence="1">
    <location>
        <begin position="14"/>
        <end position="60"/>
    </location>
</feature>
<dbReference type="Proteomes" id="UP000576821">
    <property type="component" value="Unassembled WGS sequence"/>
</dbReference>
<organism evidence="2 3">
    <name type="scientific">Sphingobium vermicomposti</name>
    <dbReference type="NCBI Taxonomy" id="529005"/>
    <lineage>
        <taxon>Bacteria</taxon>
        <taxon>Pseudomonadati</taxon>
        <taxon>Pseudomonadota</taxon>
        <taxon>Alphaproteobacteria</taxon>
        <taxon>Sphingomonadales</taxon>
        <taxon>Sphingomonadaceae</taxon>
        <taxon>Sphingobium</taxon>
    </lineage>
</organism>
<evidence type="ECO:0000313" key="2">
    <source>
        <dbReference type="EMBL" id="NIJ16952.1"/>
    </source>
</evidence>
<dbReference type="InterPro" id="IPR028087">
    <property type="entry name" value="Tad_N"/>
</dbReference>